<comment type="similarity">
    <text evidence="7">Belongs to the binding-protein-dependent transport system permease family.</text>
</comment>
<name>A0A9D1F815_9FIRM</name>
<evidence type="ECO:0000256" key="3">
    <source>
        <dbReference type="ARBA" id="ARBA00022475"/>
    </source>
</evidence>
<dbReference type="PANTHER" id="PTHR30465:SF74">
    <property type="entry name" value="OLIGOPEPTIDE TRANSPORT SYSTEM PERMEASE PROTEIN OPPB"/>
    <property type="match status" value="1"/>
</dbReference>
<comment type="subcellular location">
    <subcellularLocation>
        <location evidence="1 7">Cell membrane</location>
        <topology evidence="1 7">Multi-pass membrane protein</topology>
    </subcellularLocation>
</comment>
<feature type="transmembrane region" description="Helical" evidence="7">
    <location>
        <begin position="105"/>
        <end position="126"/>
    </location>
</feature>
<comment type="caution">
    <text evidence="9">The sequence shown here is derived from an EMBL/GenBank/DDBJ whole genome shotgun (WGS) entry which is preliminary data.</text>
</comment>
<gene>
    <name evidence="9" type="ORF">IAA83_00155</name>
</gene>
<reference evidence="9" key="2">
    <citation type="journal article" date="2021" name="PeerJ">
        <title>Extensive microbial diversity within the chicken gut microbiome revealed by metagenomics and culture.</title>
        <authorList>
            <person name="Gilroy R."/>
            <person name="Ravi A."/>
            <person name="Getino M."/>
            <person name="Pursley I."/>
            <person name="Horton D.L."/>
            <person name="Alikhan N.F."/>
            <person name="Baker D."/>
            <person name="Gharbi K."/>
            <person name="Hall N."/>
            <person name="Watson M."/>
            <person name="Adriaenssens E.M."/>
            <person name="Foster-Nyarko E."/>
            <person name="Jarju S."/>
            <person name="Secka A."/>
            <person name="Antonio M."/>
            <person name="Oren A."/>
            <person name="Chaudhuri R.R."/>
            <person name="La Ragione R."/>
            <person name="Hildebrand F."/>
            <person name="Pallen M.J."/>
        </authorList>
    </citation>
    <scope>NUCLEOTIDE SEQUENCE</scope>
    <source>
        <strain evidence="9">ChiBcec16-1751</strain>
    </source>
</reference>
<dbReference type="InterPro" id="IPR035906">
    <property type="entry name" value="MetI-like_sf"/>
</dbReference>
<evidence type="ECO:0000313" key="10">
    <source>
        <dbReference type="Proteomes" id="UP000886741"/>
    </source>
</evidence>
<evidence type="ECO:0000256" key="6">
    <source>
        <dbReference type="ARBA" id="ARBA00023136"/>
    </source>
</evidence>
<accession>A0A9D1F815</accession>
<dbReference type="Pfam" id="PF19300">
    <property type="entry name" value="BPD_transp_1_N"/>
    <property type="match status" value="1"/>
</dbReference>
<reference evidence="9" key="1">
    <citation type="submission" date="2020-10" db="EMBL/GenBank/DDBJ databases">
        <authorList>
            <person name="Gilroy R."/>
        </authorList>
    </citation>
    <scope>NUCLEOTIDE SEQUENCE</scope>
    <source>
        <strain evidence="9">ChiBcec16-1751</strain>
    </source>
</reference>
<feature type="transmembrane region" description="Helical" evidence="7">
    <location>
        <begin position="12"/>
        <end position="34"/>
    </location>
</feature>
<evidence type="ECO:0000256" key="5">
    <source>
        <dbReference type="ARBA" id="ARBA00022989"/>
    </source>
</evidence>
<dbReference type="GO" id="GO:0005886">
    <property type="term" value="C:plasma membrane"/>
    <property type="evidence" value="ECO:0007669"/>
    <property type="project" value="UniProtKB-SubCell"/>
</dbReference>
<dbReference type="PANTHER" id="PTHR30465">
    <property type="entry name" value="INNER MEMBRANE ABC TRANSPORTER"/>
    <property type="match status" value="1"/>
</dbReference>
<dbReference type="InterPro" id="IPR045621">
    <property type="entry name" value="BPD_transp_1_N"/>
</dbReference>
<dbReference type="Pfam" id="PF00528">
    <property type="entry name" value="BPD_transp_1"/>
    <property type="match status" value="1"/>
</dbReference>
<feature type="domain" description="ABC transmembrane type-1" evidence="8">
    <location>
        <begin position="99"/>
        <end position="231"/>
    </location>
</feature>
<dbReference type="CDD" id="cd06261">
    <property type="entry name" value="TM_PBP2"/>
    <property type="match status" value="1"/>
</dbReference>
<feature type="transmembrane region" description="Helical" evidence="7">
    <location>
        <begin position="138"/>
        <end position="161"/>
    </location>
</feature>
<dbReference type="AlphaFoldDB" id="A0A9D1F815"/>
<evidence type="ECO:0000256" key="2">
    <source>
        <dbReference type="ARBA" id="ARBA00022448"/>
    </source>
</evidence>
<evidence type="ECO:0000256" key="7">
    <source>
        <dbReference type="RuleBase" id="RU363032"/>
    </source>
</evidence>
<keyword evidence="3" id="KW-1003">Cell membrane</keyword>
<keyword evidence="4 7" id="KW-0812">Transmembrane</keyword>
<evidence type="ECO:0000256" key="1">
    <source>
        <dbReference type="ARBA" id="ARBA00004651"/>
    </source>
</evidence>
<dbReference type="Gene3D" id="1.10.3720.10">
    <property type="entry name" value="MetI-like"/>
    <property type="match status" value="1"/>
</dbReference>
<keyword evidence="6 7" id="KW-0472">Membrane</keyword>
<protein>
    <submittedName>
        <fullName evidence="9">ABC transporter permease</fullName>
    </submittedName>
</protein>
<dbReference type="SUPFAM" id="SSF161098">
    <property type="entry name" value="MetI-like"/>
    <property type="match status" value="1"/>
</dbReference>
<dbReference type="Proteomes" id="UP000886741">
    <property type="component" value="Unassembled WGS sequence"/>
</dbReference>
<organism evidence="9 10">
    <name type="scientific">Candidatus Avoscillospira avistercoris</name>
    <dbReference type="NCBI Taxonomy" id="2840707"/>
    <lineage>
        <taxon>Bacteria</taxon>
        <taxon>Bacillati</taxon>
        <taxon>Bacillota</taxon>
        <taxon>Clostridia</taxon>
        <taxon>Eubacteriales</taxon>
        <taxon>Oscillospiraceae</taxon>
        <taxon>Oscillospiraceae incertae sedis</taxon>
        <taxon>Candidatus Avoscillospira</taxon>
    </lineage>
</organism>
<proteinExistence type="inferred from homology"/>
<evidence type="ECO:0000259" key="8">
    <source>
        <dbReference type="PROSITE" id="PS50928"/>
    </source>
</evidence>
<dbReference type="InterPro" id="IPR000515">
    <property type="entry name" value="MetI-like"/>
</dbReference>
<feature type="transmembrane region" description="Helical" evidence="7">
    <location>
        <begin position="173"/>
        <end position="191"/>
    </location>
</feature>
<keyword evidence="5 7" id="KW-1133">Transmembrane helix</keyword>
<dbReference type="GO" id="GO:0055085">
    <property type="term" value="P:transmembrane transport"/>
    <property type="evidence" value="ECO:0007669"/>
    <property type="project" value="InterPro"/>
</dbReference>
<evidence type="ECO:0000313" key="9">
    <source>
        <dbReference type="EMBL" id="HIS63765.1"/>
    </source>
</evidence>
<evidence type="ECO:0000256" key="4">
    <source>
        <dbReference type="ARBA" id="ARBA00022692"/>
    </source>
</evidence>
<dbReference type="EMBL" id="DVJJ01000004">
    <property type="protein sequence ID" value="HIS63765.1"/>
    <property type="molecule type" value="Genomic_DNA"/>
</dbReference>
<dbReference type="PROSITE" id="PS50928">
    <property type="entry name" value="ABC_TM1"/>
    <property type="match status" value="1"/>
</dbReference>
<keyword evidence="2 7" id="KW-0813">Transport</keyword>
<sequence length="231" mass="25058">MNSKTLMYILKRILLAILTVWVVITVTFFVTRIIPGGPFLSEKAVSPAAQAAMEAKYGLDKSPFEQYITYLKDVLTRLDFGPSLKQRGRDVIDIIADGLAVSAKLGVIAAASAAVVGIVLGSIAALRRNKLIDKIIMVITTAFVSMPSFIMGSLLLTLFAVKLAVLPANGTTTSGLILPVVTLALYPAAYITRLTRSSMLDVLGQDYIRTARAKGVRRHLGDRRGRQLRQP</sequence>